<organism evidence="3 4">
    <name type="scientific">Exophiala bonariae</name>
    <dbReference type="NCBI Taxonomy" id="1690606"/>
    <lineage>
        <taxon>Eukaryota</taxon>
        <taxon>Fungi</taxon>
        <taxon>Dikarya</taxon>
        <taxon>Ascomycota</taxon>
        <taxon>Pezizomycotina</taxon>
        <taxon>Eurotiomycetes</taxon>
        <taxon>Chaetothyriomycetidae</taxon>
        <taxon>Chaetothyriales</taxon>
        <taxon>Herpotrichiellaceae</taxon>
        <taxon>Exophiala</taxon>
    </lineage>
</organism>
<dbReference type="RefSeq" id="XP_064707046.1">
    <property type="nucleotide sequence ID" value="XM_064845501.1"/>
</dbReference>
<evidence type="ECO:0000313" key="3">
    <source>
        <dbReference type="EMBL" id="KAK5053921.1"/>
    </source>
</evidence>
<feature type="compositionally biased region" description="Polar residues" evidence="1">
    <location>
        <begin position="45"/>
        <end position="60"/>
    </location>
</feature>
<dbReference type="InterPro" id="IPR046347">
    <property type="entry name" value="bZIP_sf"/>
</dbReference>
<evidence type="ECO:0000313" key="4">
    <source>
        <dbReference type="Proteomes" id="UP001358417"/>
    </source>
</evidence>
<name>A0AAV9NFE4_9EURO</name>
<proteinExistence type="predicted"/>
<feature type="region of interest" description="Disordered" evidence="1">
    <location>
        <begin position="31"/>
        <end position="60"/>
    </location>
</feature>
<feature type="compositionally biased region" description="Basic residues" evidence="1">
    <location>
        <begin position="309"/>
        <end position="323"/>
    </location>
</feature>
<dbReference type="EMBL" id="JAVRRD010000011">
    <property type="protein sequence ID" value="KAK5053921.1"/>
    <property type="molecule type" value="Genomic_DNA"/>
</dbReference>
<feature type="compositionally biased region" description="Polar residues" evidence="1">
    <location>
        <begin position="241"/>
        <end position="263"/>
    </location>
</feature>
<accession>A0AAV9NFE4</accession>
<feature type="region of interest" description="Disordered" evidence="1">
    <location>
        <begin position="239"/>
        <end position="333"/>
    </location>
</feature>
<dbReference type="CDD" id="cd12193">
    <property type="entry name" value="bZIP_GCN4"/>
    <property type="match status" value="1"/>
</dbReference>
<gene>
    <name evidence="3" type="ORF">LTR84_001883</name>
</gene>
<dbReference type="GeneID" id="89970099"/>
<dbReference type="Gene3D" id="3.30.160.60">
    <property type="entry name" value="Classic Zinc Finger"/>
    <property type="match status" value="1"/>
</dbReference>
<evidence type="ECO:0000256" key="1">
    <source>
        <dbReference type="SAM" id="MobiDB-lite"/>
    </source>
</evidence>
<dbReference type="AlphaFoldDB" id="A0AAV9NFE4"/>
<dbReference type="SUPFAM" id="SSF57959">
    <property type="entry name" value="Leucine zipper domain"/>
    <property type="match status" value="1"/>
</dbReference>
<reference evidence="3 4" key="1">
    <citation type="submission" date="2023-08" db="EMBL/GenBank/DDBJ databases">
        <title>Black Yeasts Isolated from many extreme environments.</title>
        <authorList>
            <person name="Coleine C."/>
            <person name="Stajich J.E."/>
            <person name="Selbmann L."/>
        </authorList>
    </citation>
    <scope>NUCLEOTIDE SEQUENCE [LARGE SCALE GENOMIC DNA]</scope>
    <source>
        <strain evidence="3 4">CCFEE 5792</strain>
    </source>
</reference>
<protein>
    <recommendedName>
        <fullName evidence="2">BZIP domain-containing protein</fullName>
    </recommendedName>
</protein>
<feature type="domain" description="BZIP" evidence="2">
    <location>
        <begin position="310"/>
        <end position="324"/>
    </location>
</feature>
<evidence type="ECO:0000259" key="2">
    <source>
        <dbReference type="PROSITE" id="PS00036"/>
    </source>
</evidence>
<comment type="caution">
    <text evidence="3">The sequence shown here is derived from an EMBL/GenBank/DDBJ whole genome shotgun (WGS) entry which is preliminary data.</text>
</comment>
<sequence>MAFPNPKITCYSAAQLQQQLQSGLSALRRFGDPANPSDCHARVPQAQSTQSPSLGHFNSFNQRSYSSPTLHITQNQSQNLRQLAHFQQLPPVPPFDSGSRRIHTAPTVPQGTMATAFDSMYLPGGDLFASHDDFLHHTDFQSHDYKFTSPLMNDGTISPSELLNDDSMIMSAPNSTAFPPLSTPDSGYLESPATGLNTSPLVDGLLDDQLNFPDLDSMAPLFPPDDSFDQFAQSALLEEPTSFSAVNTRPSSNASPMVRQKSSPGRPPSHPYGLGHSRKHSDAYGVSKAKPRKSLPEISIDSEDDKETAKRKKNTAAARKSRMRKQEHAEASEAEIARLRAMIYRMGGDPDEKR</sequence>
<feature type="compositionally biased region" description="Basic and acidic residues" evidence="1">
    <location>
        <begin position="324"/>
        <end position="333"/>
    </location>
</feature>
<dbReference type="Proteomes" id="UP001358417">
    <property type="component" value="Unassembled WGS sequence"/>
</dbReference>
<dbReference type="Pfam" id="PF07716">
    <property type="entry name" value="bZIP_2"/>
    <property type="match status" value="1"/>
</dbReference>
<dbReference type="PROSITE" id="PS00036">
    <property type="entry name" value="BZIP_BASIC"/>
    <property type="match status" value="1"/>
</dbReference>
<keyword evidence="4" id="KW-1185">Reference proteome</keyword>
<dbReference type="InterPro" id="IPR004827">
    <property type="entry name" value="bZIP"/>
</dbReference>
<dbReference type="GO" id="GO:0003700">
    <property type="term" value="F:DNA-binding transcription factor activity"/>
    <property type="evidence" value="ECO:0007669"/>
    <property type="project" value="InterPro"/>
</dbReference>